<reference evidence="3 4" key="1">
    <citation type="submission" date="2023-11" db="EMBL/GenBank/DDBJ databases">
        <title>Gilvimarinus fulvus sp. nov., isolated from the surface of Kelp.</title>
        <authorList>
            <person name="Sun Y.Y."/>
            <person name="Gong Y."/>
            <person name="Du Z.J."/>
        </authorList>
    </citation>
    <scope>NUCLEOTIDE SEQUENCE [LARGE SCALE GENOMIC DNA]</scope>
    <source>
        <strain evidence="3 4">SDUM040013</strain>
    </source>
</reference>
<protein>
    <submittedName>
        <fullName evidence="3">FxsA family protein</fullName>
    </submittedName>
</protein>
<dbReference type="PANTHER" id="PTHR35335">
    <property type="entry name" value="UPF0716 PROTEIN FXSA"/>
    <property type="match status" value="1"/>
</dbReference>
<accession>A0ABU4RT09</accession>
<evidence type="ECO:0000256" key="1">
    <source>
        <dbReference type="SAM" id="MobiDB-lite"/>
    </source>
</evidence>
<evidence type="ECO:0000313" key="4">
    <source>
        <dbReference type="Proteomes" id="UP001273505"/>
    </source>
</evidence>
<gene>
    <name evidence="3" type="ORF">SCD92_01530</name>
</gene>
<keyword evidence="2" id="KW-0812">Transmembrane</keyword>
<dbReference type="RefSeq" id="WP_302723271.1">
    <property type="nucleotide sequence ID" value="NZ_JAULRU010000583.1"/>
</dbReference>
<sequence>MPIILLLFIGIPLLEIALFIQVGDELGVLNTVALVILTAVIGVGLLRWQGFETLSRARAKMDSGEMPAREMAEGLMLLVAGALLLTPGFFTDAVGFALLVPWLRYALFMWAGPRIMVRGGASFGAGAHFRGGRPHGDTSNTFEGEFTSTPESSDEPDKLDKK</sequence>
<organism evidence="3 4">
    <name type="scientific">Gilvimarinus gilvus</name>
    <dbReference type="NCBI Taxonomy" id="3058038"/>
    <lineage>
        <taxon>Bacteria</taxon>
        <taxon>Pseudomonadati</taxon>
        <taxon>Pseudomonadota</taxon>
        <taxon>Gammaproteobacteria</taxon>
        <taxon>Cellvibrionales</taxon>
        <taxon>Cellvibrionaceae</taxon>
        <taxon>Gilvimarinus</taxon>
    </lineage>
</organism>
<name>A0ABU4RT09_9GAMM</name>
<feature type="transmembrane region" description="Helical" evidence="2">
    <location>
        <begin position="29"/>
        <end position="50"/>
    </location>
</feature>
<dbReference type="Pfam" id="PF04186">
    <property type="entry name" value="FxsA"/>
    <property type="match status" value="1"/>
</dbReference>
<feature type="region of interest" description="Disordered" evidence="1">
    <location>
        <begin position="130"/>
        <end position="162"/>
    </location>
</feature>
<dbReference type="Proteomes" id="UP001273505">
    <property type="component" value="Unassembled WGS sequence"/>
</dbReference>
<proteinExistence type="predicted"/>
<evidence type="ECO:0000313" key="3">
    <source>
        <dbReference type="EMBL" id="MDX6848020.1"/>
    </source>
</evidence>
<evidence type="ECO:0000256" key="2">
    <source>
        <dbReference type="SAM" id="Phobius"/>
    </source>
</evidence>
<keyword evidence="2" id="KW-1133">Transmembrane helix</keyword>
<feature type="compositionally biased region" description="Polar residues" evidence="1">
    <location>
        <begin position="137"/>
        <end position="151"/>
    </location>
</feature>
<dbReference type="InterPro" id="IPR007313">
    <property type="entry name" value="FxsA"/>
</dbReference>
<comment type="caution">
    <text evidence="3">The sequence shown here is derived from an EMBL/GenBank/DDBJ whole genome shotgun (WGS) entry which is preliminary data.</text>
</comment>
<dbReference type="PANTHER" id="PTHR35335:SF1">
    <property type="entry name" value="UPF0716 PROTEIN FXSA"/>
    <property type="match status" value="1"/>
</dbReference>
<keyword evidence="2" id="KW-0472">Membrane</keyword>
<dbReference type="NCBIfam" id="NF008528">
    <property type="entry name" value="PRK11463.1-2"/>
    <property type="match status" value="1"/>
</dbReference>
<dbReference type="EMBL" id="JAXAFO010000002">
    <property type="protein sequence ID" value="MDX6848020.1"/>
    <property type="molecule type" value="Genomic_DNA"/>
</dbReference>
<keyword evidence="4" id="KW-1185">Reference proteome</keyword>
<feature type="transmembrane region" description="Helical" evidence="2">
    <location>
        <begin position="71"/>
        <end position="90"/>
    </location>
</feature>